<sequence length="39" mass="4193">MNTPQIALEIMAKGMGGIFAAAIIIMFAIMILQKITAKK</sequence>
<keyword evidence="1" id="KW-0812">Transmembrane</keyword>
<organism evidence="2 3">
    <name type="scientific">Moryella indoligenes</name>
    <dbReference type="NCBI Taxonomy" id="371674"/>
    <lineage>
        <taxon>Bacteria</taxon>
        <taxon>Bacillati</taxon>
        <taxon>Bacillota</taxon>
        <taxon>Clostridia</taxon>
        <taxon>Lachnospirales</taxon>
        <taxon>Lachnospiraceae</taxon>
        <taxon>Moryella</taxon>
    </lineage>
</organism>
<accession>A0AAE4AKR4</accession>
<protein>
    <recommendedName>
        <fullName evidence="4">Oxaloacetate decarboxylase, gamma chain</fullName>
    </recommendedName>
</protein>
<evidence type="ECO:0000256" key="1">
    <source>
        <dbReference type="SAM" id="Phobius"/>
    </source>
</evidence>
<gene>
    <name evidence="2" type="ORF">J2S20_000245</name>
</gene>
<evidence type="ECO:0000313" key="3">
    <source>
        <dbReference type="Proteomes" id="UP001241537"/>
    </source>
</evidence>
<feature type="transmembrane region" description="Helical" evidence="1">
    <location>
        <begin position="12"/>
        <end position="32"/>
    </location>
</feature>
<dbReference type="Proteomes" id="UP001241537">
    <property type="component" value="Unassembled WGS sequence"/>
</dbReference>
<keyword evidence="1" id="KW-1133">Transmembrane helix</keyword>
<comment type="caution">
    <text evidence="2">The sequence shown here is derived from an EMBL/GenBank/DDBJ whole genome shotgun (WGS) entry which is preliminary data.</text>
</comment>
<keyword evidence="3" id="KW-1185">Reference proteome</keyword>
<dbReference type="AlphaFoldDB" id="A0AAE4AKR4"/>
<name>A0AAE4AKR4_9FIRM</name>
<keyword evidence="1" id="KW-0472">Membrane</keyword>
<dbReference type="EMBL" id="JAUSTO010000001">
    <property type="protein sequence ID" value="MDQ0151571.1"/>
    <property type="molecule type" value="Genomic_DNA"/>
</dbReference>
<reference evidence="2" key="1">
    <citation type="submission" date="2023-07" db="EMBL/GenBank/DDBJ databases">
        <title>Genomic Encyclopedia of Type Strains, Phase IV (KMG-IV): sequencing the most valuable type-strain genomes for metagenomic binning, comparative biology and taxonomic classification.</title>
        <authorList>
            <person name="Goeker M."/>
        </authorList>
    </citation>
    <scope>NUCLEOTIDE SEQUENCE</scope>
    <source>
        <strain evidence="2">DSM 19659</strain>
    </source>
</reference>
<proteinExistence type="predicted"/>
<evidence type="ECO:0000313" key="2">
    <source>
        <dbReference type="EMBL" id="MDQ0151571.1"/>
    </source>
</evidence>
<evidence type="ECO:0008006" key="4">
    <source>
        <dbReference type="Google" id="ProtNLM"/>
    </source>
</evidence>